<dbReference type="GO" id="GO:0003729">
    <property type="term" value="F:mRNA binding"/>
    <property type="evidence" value="ECO:0007669"/>
    <property type="project" value="InterPro"/>
</dbReference>
<dbReference type="OrthoDB" id="121656at2"/>
<gene>
    <name evidence="8" type="ORF">CRENPOLYSF2_2080008</name>
</gene>
<evidence type="ECO:0000256" key="5">
    <source>
        <dbReference type="ARBA" id="ARBA00022801"/>
    </source>
</evidence>
<dbReference type="Proteomes" id="UP000195442">
    <property type="component" value="Unassembled WGS sequence"/>
</dbReference>
<evidence type="ECO:0000256" key="7">
    <source>
        <dbReference type="ARBA" id="ARBA00023016"/>
    </source>
</evidence>
<dbReference type="AlphaFoldDB" id="A0A1R4H4L7"/>
<keyword evidence="2" id="KW-1277">Toxin-antitoxin system</keyword>
<dbReference type="EMBL" id="FUKJ01000122">
    <property type="protein sequence ID" value="SJM91159.1"/>
    <property type="molecule type" value="Genomic_DNA"/>
</dbReference>
<dbReference type="InterPro" id="IPR038570">
    <property type="entry name" value="HicA_sf"/>
</dbReference>
<keyword evidence="3" id="KW-0540">Nuclease</keyword>
<proteinExistence type="inferred from homology"/>
<dbReference type="Pfam" id="PF07927">
    <property type="entry name" value="HicA_toxin"/>
    <property type="match status" value="1"/>
</dbReference>
<evidence type="ECO:0000256" key="3">
    <source>
        <dbReference type="ARBA" id="ARBA00022722"/>
    </source>
</evidence>
<keyword evidence="6" id="KW-0694">RNA-binding</keyword>
<reference evidence="9" key="1">
    <citation type="submission" date="2017-02" db="EMBL/GenBank/DDBJ databases">
        <authorList>
            <person name="Daims H."/>
        </authorList>
    </citation>
    <scope>NUCLEOTIDE SEQUENCE [LARGE SCALE GENOMIC DNA]</scope>
</reference>
<keyword evidence="9" id="KW-1185">Reference proteome</keyword>
<dbReference type="GO" id="GO:0004519">
    <property type="term" value="F:endonuclease activity"/>
    <property type="evidence" value="ECO:0007669"/>
    <property type="project" value="UniProtKB-KW"/>
</dbReference>
<evidence type="ECO:0000313" key="9">
    <source>
        <dbReference type="Proteomes" id="UP000195442"/>
    </source>
</evidence>
<dbReference type="RefSeq" id="WP_087146418.1">
    <property type="nucleotide sequence ID" value="NZ_FUKJ01000122.1"/>
</dbReference>
<dbReference type="Gene3D" id="3.30.920.30">
    <property type="entry name" value="Hypothetical protein"/>
    <property type="match status" value="1"/>
</dbReference>
<evidence type="ECO:0000256" key="2">
    <source>
        <dbReference type="ARBA" id="ARBA00022649"/>
    </source>
</evidence>
<accession>A0A1R4H4L7</accession>
<comment type="similarity">
    <text evidence="1">Belongs to the HicA mRNA interferase family.</text>
</comment>
<evidence type="ECO:0000313" key="8">
    <source>
        <dbReference type="EMBL" id="SJM91159.1"/>
    </source>
</evidence>
<dbReference type="InterPro" id="IPR012933">
    <property type="entry name" value="HicA_mRNA_interferase"/>
</dbReference>
<evidence type="ECO:0000256" key="4">
    <source>
        <dbReference type="ARBA" id="ARBA00022759"/>
    </source>
</evidence>
<evidence type="ECO:0000256" key="6">
    <source>
        <dbReference type="ARBA" id="ARBA00022884"/>
    </source>
</evidence>
<evidence type="ECO:0000256" key="1">
    <source>
        <dbReference type="ARBA" id="ARBA00006620"/>
    </source>
</evidence>
<keyword evidence="7" id="KW-0346">Stress response</keyword>
<dbReference type="SUPFAM" id="SSF54786">
    <property type="entry name" value="YcfA/nrd intein domain"/>
    <property type="match status" value="1"/>
</dbReference>
<keyword evidence="5" id="KW-0378">Hydrolase</keyword>
<dbReference type="GO" id="GO:0016787">
    <property type="term" value="F:hydrolase activity"/>
    <property type="evidence" value="ECO:0007669"/>
    <property type="project" value="UniProtKB-KW"/>
</dbReference>
<organism evidence="8 9">
    <name type="scientific">Crenothrix polyspora</name>
    <dbReference type="NCBI Taxonomy" id="360316"/>
    <lineage>
        <taxon>Bacteria</taxon>
        <taxon>Pseudomonadati</taxon>
        <taxon>Pseudomonadota</taxon>
        <taxon>Gammaproteobacteria</taxon>
        <taxon>Methylococcales</taxon>
        <taxon>Crenotrichaceae</taxon>
        <taxon>Crenothrix</taxon>
    </lineage>
</organism>
<protein>
    <submittedName>
        <fullName evidence="8">YcfA family protein</fullName>
    </submittedName>
</protein>
<sequence>MSHWPSAKAKRVLAALFTIGWEIKRQSGSHRTLSRDGWPDFVFAFHDSEEIGPRMLARISKHTGLSPDDL</sequence>
<keyword evidence="4" id="KW-0255">Endonuclease</keyword>
<name>A0A1R4H4L7_9GAMM</name>